<dbReference type="Gene3D" id="3.40.630.10">
    <property type="entry name" value="Zn peptidases"/>
    <property type="match status" value="1"/>
</dbReference>
<dbReference type="Proteomes" id="UP000194309">
    <property type="component" value="Chromosome"/>
</dbReference>
<proteinExistence type="predicted"/>
<dbReference type="CDD" id="cd06243">
    <property type="entry name" value="M14_CP_Csd4-like"/>
    <property type="match status" value="1"/>
</dbReference>
<dbReference type="Pfam" id="PF17129">
    <property type="entry name" value="Peptidase_M99_C"/>
    <property type="match status" value="1"/>
</dbReference>
<dbReference type="STRING" id="1660064.CIGN_0291"/>
<dbReference type="Pfam" id="PF17033">
    <property type="entry name" value="Peptidase_M99"/>
    <property type="match status" value="1"/>
</dbReference>
<dbReference type="KEGG" id="cdev:CIGN_0291"/>
<evidence type="ECO:0000313" key="2">
    <source>
        <dbReference type="Proteomes" id="UP000194309"/>
    </source>
</evidence>
<dbReference type="InterPro" id="IPR031489">
    <property type="entry name" value="Peptidase_M99"/>
</dbReference>
<gene>
    <name evidence="1" type="ORF">CIGN_0291</name>
</gene>
<organism evidence="1 2">
    <name type="scientific">Campylobacter devanensis</name>
    <dbReference type="NCBI Taxonomy" id="3161138"/>
    <lineage>
        <taxon>Bacteria</taxon>
        <taxon>Pseudomonadati</taxon>
        <taxon>Campylobacterota</taxon>
        <taxon>Epsilonproteobacteria</taxon>
        <taxon>Campylobacterales</taxon>
        <taxon>Campylobacteraceae</taxon>
        <taxon>Campylobacter</taxon>
    </lineage>
</organism>
<protein>
    <submittedName>
        <fullName evidence="1">Metallocarboxypeptidase, peptidase M14 family</fullName>
    </submittedName>
</protein>
<accession>A0A381D7L0</accession>
<accession>A0A1X9SQU8</accession>
<evidence type="ECO:0000313" key="1">
    <source>
        <dbReference type="EMBL" id="ARQ98601.1"/>
    </source>
</evidence>
<name>A0A1X9SQU8_9BACT</name>
<dbReference type="InterPro" id="IPR033397">
    <property type="entry name" value="Metallo_peptidase_C"/>
</dbReference>
<dbReference type="EMBL" id="CP018788">
    <property type="protein sequence ID" value="ARQ98601.1"/>
    <property type="molecule type" value="Genomic_DNA"/>
</dbReference>
<dbReference type="SUPFAM" id="SSF53187">
    <property type="entry name" value="Zn-dependent exopeptidases"/>
    <property type="match status" value="1"/>
</dbReference>
<dbReference type="AlphaFoldDB" id="A0A1X9SQU8"/>
<sequence length="430" mass="48903">MRKIIAFLTIFIFASYAYGEFSLIKLGIDNNNTVLVTGGIQGDEPGGFMSANLLARGYEIISGSLYVVPNLNMPSIIKKSRGINGDMNRKFDTLSDKDPEKDIVEQIKSLVLQPNITMLINLHDGSGFYRPKYINKMMNPNRWGNIAIIDQATLPNVIYGDLEVTANKVVKELNKHLLDPKHKYHLRNTHTAKGDKEMLKSLSYFAIKNGKAAYANEASKTLPVHERVYYHLIAVEEYLKLAGIEFKRKFELTPQGVKKALDEDLSVLVCGKFMFYSPKSRLGYIPLSNDGELEFDCDNALVALTKNKDEYNIHYGNKIVTRFTPQFFEYSNLINEIEIRIDEGEPKFVILGQKISAKNSFEIIKRDGVRTNIIGYGTTPVDESGIKISKDMIKSRFSMDKDESIYRVEFYEETDSKDKFIGMILVEFVK</sequence>
<keyword evidence="2" id="KW-1185">Reference proteome</keyword>
<reference evidence="1 2" key="1">
    <citation type="journal article" date="2017" name="Genome Biol. Evol.">
        <title>Comparative Genomic Analysis Identifies a Campylobacter Clade Deficient in Selenium Metabolism.</title>
        <authorList>
            <person name="Miller W.G."/>
            <person name="Yee E."/>
            <person name="Lopes B.S."/>
            <person name="Chapman M.H."/>
            <person name="Huynh S."/>
            <person name="Bono J.L."/>
            <person name="Parker C.T."/>
            <person name="Strachan N.J.C."/>
            <person name="Forbes K.J."/>
        </authorList>
    </citation>
    <scope>NUCLEOTIDE SEQUENCE [LARGE SCALE GENOMIC DNA]</scope>
    <source>
        <strain evidence="1 2">NCTC 13003</strain>
    </source>
</reference>